<evidence type="ECO:0000313" key="16">
    <source>
        <dbReference type="RefSeq" id="XP_031553090.1"/>
    </source>
</evidence>
<evidence type="ECO:0000256" key="2">
    <source>
        <dbReference type="ARBA" id="ARBA00022692"/>
    </source>
</evidence>
<feature type="region of interest" description="Disordered" evidence="9">
    <location>
        <begin position="373"/>
        <end position="414"/>
    </location>
</feature>
<organism evidence="12 15">
    <name type="scientific">Actinia tenebrosa</name>
    <name type="common">Australian red waratah sea anemone</name>
    <dbReference type="NCBI Taxonomy" id="6105"/>
    <lineage>
        <taxon>Eukaryota</taxon>
        <taxon>Metazoa</taxon>
        <taxon>Cnidaria</taxon>
        <taxon>Anthozoa</taxon>
        <taxon>Hexacorallia</taxon>
        <taxon>Actiniaria</taxon>
        <taxon>Actiniidae</taxon>
        <taxon>Actinia</taxon>
    </lineage>
</organism>
<feature type="transmembrane region" description="Helical" evidence="10">
    <location>
        <begin position="272"/>
        <end position="297"/>
    </location>
</feature>
<evidence type="ECO:0000313" key="15">
    <source>
        <dbReference type="RefSeq" id="XP_031553086.1"/>
    </source>
</evidence>
<keyword evidence="4 8" id="KW-0297">G-protein coupled receptor</keyword>
<feature type="transmembrane region" description="Helical" evidence="10">
    <location>
        <begin position="156"/>
        <end position="176"/>
    </location>
</feature>
<dbReference type="Pfam" id="PF00001">
    <property type="entry name" value="7tm_1"/>
    <property type="match status" value="1"/>
</dbReference>
<dbReference type="GO" id="GO:0016020">
    <property type="term" value="C:membrane"/>
    <property type="evidence" value="ECO:0007669"/>
    <property type="project" value="UniProtKB-SubCell"/>
</dbReference>
<feature type="domain" description="G-protein coupled receptors family 1 profile" evidence="11">
    <location>
        <begin position="52"/>
        <end position="328"/>
    </location>
</feature>
<reference evidence="13 14" key="1">
    <citation type="submission" date="2025-04" db="UniProtKB">
        <authorList>
            <consortium name="RefSeq"/>
        </authorList>
    </citation>
    <scope>IDENTIFICATION</scope>
    <source>
        <tissue evidence="13 14">Tentacle</tissue>
    </source>
</reference>
<accession>A0A6P8HBS1</accession>
<dbReference type="RefSeq" id="XP_031553090.1">
    <property type="nucleotide sequence ID" value="XM_031697230.1"/>
</dbReference>
<evidence type="ECO:0000313" key="12">
    <source>
        <dbReference type="Proteomes" id="UP000515163"/>
    </source>
</evidence>
<evidence type="ECO:0000256" key="9">
    <source>
        <dbReference type="SAM" id="MobiDB-lite"/>
    </source>
</evidence>
<feature type="transmembrane region" description="Helical" evidence="10">
    <location>
        <begin position="39"/>
        <end position="60"/>
    </location>
</feature>
<dbReference type="AlphaFoldDB" id="A0A6P8HBS1"/>
<gene>
    <name evidence="13 14 15 16 17" type="primary">LOC116290204</name>
</gene>
<dbReference type="SUPFAM" id="SSF81321">
    <property type="entry name" value="Family A G protein-coupled receptor-like"/>
    <property type="match status" value="1"/>
</dbReference>
<keyword evidence="12" id="KW-1185">Reference proteome</keyword>
<evidence type="ECO:0000256" key="3">
    <source>
        <dbReference type="ARBA" id="ARBA00022989"/>
    </source>
</evidence>
<dbReference type="OrthoDB" id="5950040at2759"/>
<feature type="transmembrane region" description="Helical" evidence="10">
    <location>
        <begin position="72"/>
        <end position="93"/>
    </location>
</feature>
<keyword evidence="7 8" id="KW-0807">Transducer</keyword>
<evidence type="ECO:0000256" key="7">
    <source>
        <dbReference type="ARBA" id="ARBA00023224"/>
    </source>
</evidence>
<comment type="subcellular location">
    <subcellularLocation>
        <location evidence="1">Membrane</location>
        <topology evidence="1">Multi-pass membrane protein</topology>
    </subcellularLocation>
</comment>
<dbReference type="GeneID" id="116290204"/>
<feature type="transmembrane region" description="Helical" evidence="10">
    <location>
        <begin position="199"/>
        <end position="223"/>
    </location>
</feature>
<dbReference type="PROSITE" id="PS50262">
    <property type="entry name" value="G_PROTEIN_RECEP_F1_2"/>
    <property type="match status" value="1"/>
</dbReference>
<evidence type="ECO:0000256" key="6">
    <source>
        <dbReference type="ARBA" id="ARBA00023170"/>
    </source>
</evidence>
<dbReference type="PROSITE" id="PS00237">
    <property type="entry name" value="G_PROTEIN_RECEP_F1_1"/>
    <property type="match status" value="1"/>
</dbReference>
<dbReference type="PANTHER" id="PTHR24243">
    <property type="entry name" value="G-PROTEIN COUPLED RECEPTOR"/>
    <property type="match status" value="1"/>
</dbReference>
<sequence length="414" mass="47579">MEDLTFNHGNINGSSNHTNNFTNVTGNTEKLLELEAFKIIFETIVALLGIIGNIAVCVVITQNRKKRSSTEYLLRNLAIADLGVLMIIFPLAIIKEKMPFHWPFGKFTCLYLYPITETFYGVSVWTIVSIAVERYRHLFNPIKRGRQRALKNAKRLAAGIWIGSFLVFSAPTFAWIEFMELGEERFCHLYFKDPKVQQVYILMLFFLWYAIPVSFIVWTYIAISVQLHRSNIFLKTMNRVDNLSREISKRRNTPFSGTQKRRLQQNKKVKKILTPVVLAFSITMMPVNIFRVVILYWHEVLFLPSYPLLIYVVALCVVVNSSINPLIYCFVSRGIRAGMIALFKGKAVKGISFMGDGVRSLKERISLKMRRSKLSSVEEEGNLELKQRGSQASKKSESGSPQTLPDRIEELHYN</sequence>
<feature type="transmembrane region" description="Helical" evidence="10">
    <location>
        <begin position="113"/>
        <end position="135"/>
    </location>
</feature>
<dbReference type="RefSeq" id="XP_031553074.1">
    <property type="nucleotide sequence ID" value="XM_031697214.1"/>
</dbReference>
<keyword evidence="2 8" id="KW-0812">Transmembrane</keyword>
<evidence type="ECO:0000256" key="5">
    <source>
        <dbReference type="ARBA" id="ARBA00023136"/>
    </source>
</evidence>
<dbReference type="CDD" id="cd00637">
    <property type="entry name" value="7tm_classA_rhodopsin-like"/>
    <property type="match status" value="1"/>
</dbReference>
<evidence type="ECO:0000313" key="17">
    <source>
        <dbReference type="RefSeq" id="XP_031553098.1"/>
    </source>
</evidence>
<dbReference type="Gene3D" id="1.20.1070.10">
    <property type="entry name" value="Rhodopsin 7-helix transmembrane proteins"/>
    <property type="match status" value="1"/>
</dbReference>
<dbReference type="RefSeq" id="XP_031553081.1">
    <property type="nucleotide sequence ID" value="XM_031697221.1"/>
</dbReference>
<dbReference type="PRINTS" id="PR00237">
    <property type="entry name" value="GPCRRHODOPSN"/>
</dbReference>
<comment type="similarity">
    <text evidence="8">Belongs to the G-protein coupled receptor 1 family.</text>
</comment>
<dbReference type="RefSeq" id="XP_031553098.1">
    <property type="nucleotide sequence ID" value="XM_031697238.1"/>
</dbReference>
<protein>
    <submittedName>
        <fullName evidence="13 14">Neuropeptide Y receptor type 6-like</fullName>
    </submittedName>
</protein>
<evidence type="ECO:0000313" key="14">
    <source>
        <dbReference type="RefSeq" id="XP_031553081.1"/>
    </source>
</evidence>
<proteinExistence type="inferred from homology"/>
<name>A0A6P8HBS1_ACTTE</name>
<dbReference type="RefSeq" id="XP_031553086.1">
    <property type="nucleotide sequence ID" value="XM_031697226.1"/>
</dbReference>
<dbReference type="KEGG" id="aten:116290204"/>
<evidence type="ECO:0000256" key="10">
    <source>
        <dbReference type="SAM" id="Phobius"/>
    </source>
</evidence>
<evidence type="ECO:0000313" key="13">
    <source>
        <dbReference type="RefSeq" id="XP_031553074.1"/>
    </source>
</evidence>
<dbReference type="InterPro" id="IPR000276">
    <property type="entry name" value="GPCR_Rhodpsn"/>
</dbReference>
<dbReference type="PANTHER" id="PTHR24243:SF208">
    <property type="entry name" value="PYROKININ-1 RECEPTOR"/>
    <property type="match status" value="1"/>
</dbReference>
<evidence type="ECO:0000259" key="11">
    <source>
        <dbReference type="PROSITE" id="PS50262"/>
    </source>
</evidence>
<dbReference type="InterPro" id="IPR017452">
    <property type="entry name" value="GPCR_Rhodpsn_7TM"/>
</dbReference>
<feature type="compositionally biased region" description="Polar residues" evidence="9">
    <location>
        <begin position="388"/>
        <end position="403"/>
    </location>
</feature>
<dbReference type="Proteomes" id="UP000515163">
    <property type="component" value="Unplaced"/>
</dbReference>
<feature type="transmembrane region" description="Helical" evidence="10">
    <location>
        <begin position="309"/>
        <end position="331"/>
    </location>
</feature>
<evidence type="ECO:0000256" key="1">
    <source>
        <dbReference type="ARBA" id="ARBA00004141"/>
    </source>
</evidence>
<dbReference type="GO" id="GO:0004930">
    <property type="term" value="F:G protein-coupled receptor activity"/>
    <property type="evidence" value="ECO:0007669"/>
    <property type="project" value="UniProtKB-KW"/>
</dbReference>
<evidence type="ECO:0000256" key="8">
    <source>
        <dbReference type="RuleBase" id="RU000688"/>
    </source>
</evidence>
<keyword evidence="6 8" id="KW-0675">Receptor</keyword>
<evidence type="ECO:0000256" key="4">
    <source>
        <dbReference type="ARBA" id="ARBA00023040"/>
    </source>
</evidence>
<keyword evidence="5 10" id="KW-0472">Membrane</keyword>
<keyword evidence="3 10" id="KW-1133">Transmembrane helix</keyword>